<dbReference type="Pfam" id="PF12729">
    <property type="entry name" value="4HB_MCP_1"/>
    <property type="match status" value="1"/>
</dbReference>
<sequence length="580" mass="62759">MLSQGWPQTFSGTVNKAQHCHWHNCFSYYIPIHWSNNSNPWELFMKISQQLGLLIALAIAGLLSLAATSLLQLDRLHAELENISDNAVPSIQTLATLDSALKEQRISLLAHIVSNDDGRMSEIAQAFAQSSQQAAAALDKYAPMIVNEQDRDYHRKLKEGLAELNRAYAPILDASRNNRKEEAQQLVRDVRETALRINDLARQHIQFNQQLADNAKQQAMEINRQAGLIAAAVAAAAILLLCIVGWRIYRQVVGSVSRAQQSIGHLAKTLDFSTRCEVQGKDEIAQMLTAFNRLVARLQDSLRTVISATREVSQSATELAGSAKQVASGSTAQSESAATMAAALEQVTVSINHVAERAHEANNLAQDTGERAQQGEQVIGGTTQSIESIAGAVGSASDEMEQLAERTREIATVISVIRDIADQTNLLALNAAIEAARAGEMGRGFAVVADEVRKLAERTSLSTQEIAQIINAIQSVSGAAAERMQGVVLNVESGVGEAIKAHSTMQSISDVAGRNRHLVGEISSAIREQGSAANSISQQVETVAQMAEENSAAASHVTELANRLQELSQDMEHEVSRYRV</sequence>
<dbReference type="CDD" id="cd06225">
    <property type="entry name" value="HAMP"/>
    <property type="match status" value="1"/>
</dbReference>
<evidence type="ECO:0000256" key="4">
    <source>
        <dbReference type="SAM" id="Coils"/>
    </source>
</evidence>
<dbReference type="PANTHER" id="PTHR32089">
    <property type="entry name" value="METHYL-ACCEPTING CHEMOTAXIS PROTEIN MCPB"/>
    <property type="match status" value="1"/>
</dbReference>
<dbReference type="PROSITE" id="PS50111">
    <property type="entry name" value="CHEMOTAXIS_TRANSDUC_2"/>
    <property type="match status" value="1"/>
</dbReference>
<keyword evidence="4" id="KW-0175">Coiled coil</keyword>
<gene>
    <name evidence="8" type="ORF">GCM10011419_14270</name>
</gene>
<dbReference type="SMART" id="SM00283">
    <property type="entry name" value="MA"/>
    <property type="match status" value="1"/>
</dbReference>
<dbReference type="InterPro" id="IPR004089">
    <property type="entry name" value="MCPsignal_dom"/>
</dbReference>
<dbReference type="PRINTS" id="PR00260">
    <property type="entry name" value="CHEMTRNSDUCR"/>
</dbReference>
<dbReference type="InterPro" id="IPR004090">
    <property type="entry name" value="Chemotax_Me-accpt_rcpt"/>
</dbReference>
<evidence type="ECO:0000313" key="9">
    <source>
        <dbReference type="Proteomes" id="UP000662678"/>
    </source>
</evidence>
<dbReference type="Proteomes" id="UP000662678">
    <property type="component" value="Unassembled WGS sequence"/>
</dbReference>
<comment type="caution">
    <text evidence="8">The sequence shown here is derived from an EMBL/GenBank/DDBJ whole genome shotgun (WGS) entry which is preliminary data.</text>
</comment>
<proteinExistence type="inferred from homology"/>
<dbReference type="CDD" id="cd11386">
    <property type="entry name" value="MCP_signal"/>
    <property type="match status" value="1"/>
</dbReference>
<accession>A0ABQ3HBU6</accession>
<dbReference type="Gene3D" id="1.10.287.950">
    <property type="entry name" value="Methyl-accepting chemotaxis protein"/>
    <property type="match status" value="1"/>
</dbReference>
<evidence type="ECO:0000259" key="6">
    <source>
        <dbReference type="PROSITE" id="PS50111"/>
    </source>
</evidence>
<keyword evidence="5" id="KW-0472">Membrane</keyword>
<evidence type="ECO:0000256" key="1">
    <source>
        <dbReference type="ARBA" id="ARBA00023224"/>
    </source>
</evidence>
<keyword evidence="5" id="KW-1133">Transmembrane helix</keyword>
<dbReference type="Pfam" id="PF00015">
    <property type="entry name" value="MCPsignal"/>
    <property type="match status" value="1"/>
</dbReference>
<evidence type="ECO:0000259" key="7">
    <source>
        <dbReference type="PROSITE" id="PS50885"/>
    </source>
</evidence>
<evidence type="ECO:0000256" key="2">
    <source>
        <dbReference type="ARBA" id="ARBA00029447"/>
    </source>
</evidence>
<dbReference type="InterPro" id="IPR003660">
    <property type="entry name" value="HAMP_dom"/>
</dbReference>
<feature type="coiled-coil region" evidence="4">
    <location>
        <begin position="183"/>
        <end position="225"/>
    </location>
</feature>
<dbReference type="PROSITE" id="PS50885">
    <property type="entry name" value="HAMP"/>
    <property type="match status" value="1"/>
</dbReference>
<feature type="domain" description="Methyl-accepting transducer" evidence="6">
    <location>
        <begin position="308"/>
        <end position="544"/>
    </location>
</feature>
<organism evidence="8 9">
    <name type="scientific">Vogesella fluminis</name>
    <dbReference type="NCBI Taxonomy" id="1069161"/>
    <lineage>
        <taxon>Bacteria</taxon>
        <taxon>Pseudomonadati</taxon>
        <taxon>Pseudomonadota</taxon>
        <taxon>Betaproteobacteria</taxon>
        <taxon>Neisseriales</taxon>
        <taxon>Chromobacteriaceae</taxon>
        <taxon>Vogesella</taxon>
    </lineage>
</organism>
<feature type="transmembrane region" description="Helical" evidence="5">
    <location>
        <begin position="51"/>
        <end position="71"/>
    </location>
</feature>
<evidence type="ECO:0000313" key="8">
    <source>
        <dbReference type="EMBL" id="GHD75870.1"/>
    </source>
</evidence>
<keyword evidence="5" id="KW-0812">Transmembrane</keyword>
<feature type="domain" description="HAMP" evidence="7">
    <location>
        <begin position="250"/>
        <end position="303"/>
    </location>
</feature>
<dbReference type="Pfam" id="PF00672">
    <property type="entry name" value="HAMP"/>
    <property type="match status" value="1"/>
</dbReference>
<protein>
    <recommendedName>
        <fullName evidence="10">Methyl-accepting chemotaxis protein</fullName>
    </recommendedName>
</protein>
<keyword evidence="1 3" id="KW-0807">Transducer</keyword>
<comment type="similarity">
    <text evidence="2">Belongs to the methyl-accepting chemotaxis (MCP) protein family.</text>
</comment>
<evidence type="ECO:0000256" key="5">
    <source>
        <dbReference type="SAM" id="Phobius"/>
    </source>
</evidence>
<evidence type="ECO:0000256" key="3">
    <source>
        <dbReference type="PROSITE-ProRule" id="PRU00284"/>
    </source>
</evidence>
<dbReference type="SMART" id="SM00304">
    <property type="entry name" value="HAMP"/>
    <property type="match status" value="2"/>
</dbReference>
<dbReference type="PANTHER" id="PTHR32089:SF112">
    <property type="entry name" value="LYSOZYME-LIKE PROTEIN-RELATED"/>
    <property type="match status" value="1"/>
</dbReference>
<dbReference type="InterPro" id="IPR024478">
    <property type="entry name" value="HlyB_4HB_MCP"/>
</dbReference>
<feature type="transmembrane region" description="Helical" evidence="5">
    <location>
        <begin position="226"/>
        <end position="249"/>
    </location>
</feature>
<keyword evidence="9" id="KW-1185">Reference proteome</keyword>
<evidence type="ECO:0008006" key="10">
    <source>
        <dbReference type="Google" id="ProtNLM"/>
    </source>
</evidence>
<name>A0ABQ3HBU6_9NEIS</name>
<dbReference type="EMBL" id="BMYP01000014">
    <property type="protein sequence ID" value="GHD75870.1"/>
    <property type="molecule type" value="Genomic_DNA"/>
</dbReference>
<dbReference type="SUPFAM" id="SSF58104">
    <property type="entry name" value="Methyl-accepting chemotaxis protein (MCP) signaling domain"/>
    <property type="match status" value="1"/>
</dbReference>
<reference evidence="9" key="1">
    <citation type="journal article" date="2019" name="Int. J. Syst. Evol. Microbiol.">
        <title>The Global Catalogue of Microorganisms (GCM) 10K type strain sequencing project: providing services to taxonomists for standard genome sequencing and annotation.</title>
        <authorList>
            <consortium name="The Broad Institute Genomics Platform"/>
            <consortium name="The Broad Institute Genome Sequencing Center for Infectious Disease"/>
            <person name="Wu L."/>
            <person name="Ma J."/>
        </authorList>
    </citation>
    <scope>NUCLEOTIDE SEQUENCE [LARGE SCALE GENOMIC DNA]</scope>
    <source>
        <strain evidence="9">KCTC 23713</strain>
    </source>
</reference>